<accession>A0ABQ5S1T9</accession>
<feature type="compositionally biased region" description="Polar residues" evidence="1">
    <location>
        <begin position="104"/>
        <end position="121"/>
    </location>
</feature>
<name>A0ABQ5S1T9_9CHLO</name>
<dbReference type="Proteomes" id="UP001165090">
    <property type="component" value="Unassembled WGS sequence"/>
</dbReference>
<feature type="region of interest" description="Disordered" evidence="1">
    <location>
        <begin position="320"/>
        <end position="341"/>
    </location>
</feature>
<evidence type="ECO:0000256" key="1">
    <source>
        <dbReference type="SAM" id="MobiDB-lite"/>
    </source>
</evidence>
<keyword evidence="3" id="KW-1185">Reference proteome</keyword>
<protein>
    <submittedName>
        <fullName evidence="2">Uncharacterized protein</fullName>
    </submittedName>
</protein>
<sequence>MALFVAPQWRPVGVDMARCCAENSPAPCETAYLTLPLNMFSQAMPAAMPIPCAASSFPFPSFFPTFLPIAGALPAVFYNTANGIGASSCLHQNGHDHCLLDPPSESSASTGAPATQQQRTSDAYGVGASSKPSRIRFYRSGDSASRTSLRSCCGTAPAAHLVVPSAVAGNPRLSEVDLDPGSVWPNLHCPSELCDTDTEGLLATDVAVEAVPPVVPVVGPQCAAGAVVSMQMCPLQPFKAPLAPAVAANLPAHVSPRGNYSKTQHSWGILNVGSSPAGKEKAFGLFASLLKEESKTSSYVGEEDADNADDDGLLRVDGLDNHGMPSPDGLHGGVDAEPLGRGEERSCGRVLLRGATGALVWVDTRRHRAIGRRQHRRQRLMRSGQLPVASSPCNRKSPGSVSRHGLPLLCNNPRASGQLPEEQPVCSHDGDDPCCSCSCNCKLGNGPKVDVEEAAADKGGSCGLCNAAGTAMQVQLNVPTQRGYVGRLEGQTMITPRAPAPDEYHTLSAAEGSFAAVMQMMASTAALRPAVAAVPAAGIFAPAPAAASAVLPSPWLTFAEGRVDMARTALEVELQAVLAEETGILDVSEDLTDDAGCNDAGNDAGDPIVPAFSSAPAPAVVP</sequence>
<proteinExistence type="predicted"/>
<gene>
    <name evidence="2" type="ORF">VaNZ11_006786</name>
</gene>
<reference evidence="2 3" key="1">
    <citation type="journal article" date="2023" name="IScience">
        <title>Expanded male sex-determining region conserved during the evolution of homothallism in the green alga Volvox.</title>
        <authorList>
            <person name="Yamamoto K."/>
            <person name="Matsuzaki R."/>
            <person name="Mahakham W."/>
            <person name="Heman W."/>
            <person name="Sekimoto H."/>
            <person name="Kawachi M."/>
            <person name="Minakuchi Y."/>
            <person name="Toyoda A."/>
            <person name="Nozaki H."/>
        </authorList>
    </citation>
    <scope>NUCLEOTIDE SEQUENCE [LARGE SCALE GENOMIC DNA]</scope>
    <source>
        <strain evidence="2 3">NIES-4468</strain>
    </source>
</reference>
<organism evidence="2 3">
    <name type="scientific">Volvox africanus</name>
    <dbReference type="NCBI Taxonomy" id="51714"/>
    <lineage>
        <taxon>Eukaryota</taxon>
        <taxon>Viridiplantae</taxon>
        <taxon>Chlorophyta</taxon>
        <taxon>core chlorophytes</taxon>
        <taxon>Chlorophyceae</taxon>
        <taxon>CS clade</taxon>
        <taxon>Chlamydomonadales</taxon>
        <taxon>Volvocaceae</taxon>
        <taxon>Volvox</taxon>
    </lineage>
</organism>
<evidence type="ECO:0000313" key="2">
    <source>
        <dbReference type="EMBL" id="GLI63725.1"/>
    </source>
</evidence>
<feature type="region of interest" description="Disordered" evidence="1">
    <location>
        <begin position="372"/>
        <end position="401"/>
    </location>
</feature>
<comment type="caution">
    <text evidence="2">The sequence shown here is derived from an EMBL/GenBank/DDBJ whole genome shotgun (WGS) entry which is preliminary data.</text>
</comment>
<evidence type="ECO:0000313" key="3">
    <source>
        <dbReference type="Proteomes" id="UP001165090"/>
    </source>
</evidence>
<dbReference type="EMBL" id="BSDZ01000016">
    <property type="protein sequence ID" value="GLI63725.1"/>
    <property type="molecule type" value="Genomic_DNA"/>
</dbReference>
<feature type="region of interest" description="Disordered" evidence="1">
    <location>
        <begin position="100"/>
        <end position="129"/>
    </location>
</feature>
<feature type="compositionally biased region" description="Polar residues" evidence="1">
    <location>
        <begin position="391"/>
        <end position="400"/>
    </location>
</feature>